<dbReference type="PANTHER" id="PTHR48086">
    <property type="entry name" value="SODIUM/PROLINE SYMPORTER-RELATED"/>
    <property type="match status" value="1"/>
</dbReference>
<dbReference type="PROSITE" id="PS50283">
    <property type="entry name" value="NA_SOLUT_SYMP_3"/>
    <property type="match status" value="1"/>
</dbReference>
<proteinExistence type="inferred from homology"/>
<gene>
    <name evidence="16" type="ORF">D4T97_003135</name>
</gene>
<dbReference type="OrthoDB" id="9810181at2"/>
<evidence type="ECO:0000256" key="12">
    <source>
        <dbReference type="ARBA" id="ARBA00033708"/>
    </source>
</evidence>
<dbReference type="GO" id="GO:0006814">
    <property type="term" value="P:sodium ion transport"/>
    <property type="evidence" value="ECO:0007669"/>
    <property type="project" value="UniProtKB-KW"/>
</dbReference>
<keyword evidence="10 15" id="KW-0472">Membrane</keyword>
<evidence type="ECO:0000256" key="6">
    <source>
        <dbReference type="ARBA" id="ARBA00022847"/>
    </source>
</evidence>
<dbReference type="EMBL" id="QYTV02000001">
    <property type="protein sequence ID" value="RST77492.1"/>
    <property type="molecule type" value="Genomic_DNA"/>
</dbReference>
<dbReference type="GO" id="GO:0005886">
    <property type="term" value="C:plasma membrane"/>
    <property type="evidence" value="ECO:0007669"/>
    <property type="project" value="UniProtKB-SubCell"/>
</dbReference>
<dbReference type="AlphaFoldDB" id="A0A429Y7W3"/>
<sequence>MSILMIVAFFAITIIINRKNFGVKNFEDYATSSGSFGTFAVALAIFATWYTGAVYVIWADFTVVYGFIGTYVLVYTSIMLVFMYLASEKTYLWGRKYGIKTQAELMDLRYRSKWLRLIMGLTGIAFIAPWLLLEWVAQGYVFYYATGGAVEPVWGMILGAIVVLIYVTTGGMRSVITANLLQGSYMFFIGTALMFYLIYLFFDSFGGAMSTIQTVSPEALTYPGPGLEVPNTYWASIILSSGMGALLFPFVFNKILVADSIRSVKKSTLIAPILSIIFWAAFVFLGQALHTIDFARENPLDSYMWLAKEAGPLPLALMSTLVVAASVSTVAGIIQAIASCVSTDVAEVFNRKITDRQSLKVARISVVVISLITLYFATGNQEQLVYLGLLCYQGILVLFPAVMLGLFWKRANKQGALTSIIIGVPISMYLTITQPAWMVESGWTGGMYAMVVCSAIMIIFGFLKPADAHVEKLWKDIEDAKARSKAKKEIPETSIKQSYTG</sequence>
<evidence type="ECO:0000256" key="2">
    <source>
        <dbReference type="ARBA" id="ARBA00006434"/>
    </source>
</evidence>
<keyword evidence="8" id="KW-0915">Sodium</keyword>
<feature type="transmembrane region" description="Helical" evidence="15">
    <location>
        <begin position="64"/>
        <end position="86"/>
    </location>
</feature>
<dbReference type="InterPro" id="IPR050277">
    <property type="entry name" value="Sodium:Solute_Symporter"/>
</dbReference>
<dbReference type="RefSeq" id="WP_126047541.1">
    <property type="nucleotide sequence ID" value="NZ_QYTV02000001.1"/>
</dbReference>
<evidence type="ECO:0000256" key="3">
    <source>
        <dbReference type="ARBA" id="ARBA00022448"/>
    </source>
</evidence>
<feature type="transmembrane region" description="Helical" evidence="15">
    <location>
        <begin position="443"/>
        <end position="463"/>
    </location>
</feature>
<keyword evidence="3" id="KW-0813">Transport</keyword>
<evidence type="ECO:0000256" key="15">
    <source>
        <dbReference type="SAM" id="Phobius"/>
    </source>
</evidence>
<evidence type="ECO:0000256" key="4">
    <source>
        <dbReference type="ARBA" id="ARBA00022475"/>
    </source>
</evidence>
<dbReference type="CDD" id="cd10322">
    <property type="entry name" value="SLC5sbd"/>
    <property type="match status" value="1"/>
</dbReference>
<feature type="transmembrane region" description="Helical" evidence="15">
    <location>
        <begin position="312"/>
        <end position="341"/>
    </location>
</feature>
<keyword evidence="5 15" id="KW-0812">Transmembrane</keyword>
<feature type="compositionally biased region" description="Basic and acidic residues" evidence="14">
    <location>
        <begin position="482"/>
        <end position="491"/>
    </location>
</feature>
<evidence type="ECO:0000313" key="17">
    <source>
        <dbReference type="Proteomes" id="UP000287156"/>
    </source>
</evidence>
<dbReference type="GO" id="GO:0015293">
    <property type="term" value="F:symporter activity"/>
    <property type="evidence" value="ECO:0007669"/>
    <property type="project" value="UniProtKB-KW"/>
</dbReference>
<dbReference type="InterPro" id="IPR001734">
    <property type="entry name" value="Na/solute_symporter"/>
</dbReference>
<evidence type="ECO:0000256" key="14">
    <source>
        <dbReference type="SAM" id="MobiDB-lite"/>
    </source>
</evidence>
<evidence type="ECO:0000256" key="10">
    <source>
        <dbReference type="ARBA" id="ARBA00023136"/>
    </source>
</evidence>
<keyword evidence="17" id="KW-1185">Reference proteome</keyword>
<evidence type="ECO:0000256" key="5">
    <source>
        <dbReference type="ARBA" id="ARBA00022692"/>
    </source>
</evidence>
<name>A0A429Y7W3_9BACI</name>
<keyword evidence="4" id="KW-1003">Cell membrane</keyword>
<feature type="region of interest" description="Disordered" evidence="14">
    <location>
        <begin position="482"/>
        <end position="501"/>
    </location>
</feature>
<protein>
    <submittedName>
        <fullName evidence="16">Sodium:solute symporter family protein</fullName>
    </submittedName>
</protein>
<comment type="caution">
    <text evidence="16">The sequence shown here is derived from an EMBL/GenBank/DDBJ whole genome shotgun (WGS) entry which is preliminary data.</text>
</comment>
<evidence type="ECO:0000256" key="11">
    <source>
        <dbReference type="ARBA" id="ARBA00023201"/>
    </source>
</evidence>
<reference evidence="16" key="1">
    <citation type="submission" date="2018-12" db="EMBL/GenBank/DDBJ databases">
        <authorList>
            <person name="Sun L."/>
            <person name="Chen Z."/>
        </authorList>
    </citation>
    <scope>NUCLEOTIDE SEQUENCE [LARGE SCALE GENOMIC DNA]</scope>
    <source>
        <strain evidence="16">3-2-2</strain>
    </source>
</reference>
<dbReference type="Proteomes" id="UP000287156">
    <property type="component" value="Unassembled WGS sequence"/>
</dbReference>
<feature type="transmembrane region" description="Helical" evidence="15">
    <location>
        <begin position="361"/>
        <end position="378"/>
    </location>
</feature>
<feature type="transmembrane region" description="Helical" evidence="15">
    <location>
        <begin position="415"/>
        <end position="437"/>
    </location>
</feature>
<evidence type="ECO:0000256" key="8">
    <source>
        <dbReference type="ARBA" id="ARBA00023053"/>
    </source>
</evidence>
<evidence type="ECO:0000256" key="1">
    <source>
        <dbReference type="ARBA" id="ARBA00004651"/>
    </source>
</evidence>
<evidence type="ECO:0000256" key="9">
    <source>
        <dbReference type="ARBA" id="ARBA00023065"/>
    </source>
</evidence>
<feature type="transmembrane region" description="Helical" evidence="15">
    <location>
        <begin position="6"/>
        <end position="23"/>
    </location>
</feature>
<comment type="subcellular location">
    <subcellularLocation>
        <location evidence="1">Cell membrane</location>
        <topology evidence="1">Multi-pass membrane protein</topology>
    </subcellularLocation>
</comment>
<keyword evidence="9" id="KW-0406">Ion transport</keyword>
<keyword evidence="6" id="KW-0769">Symport</keyword>
<evidence type="ECO:0000256" key="7">
    <source>
        <dbReference type="ARBA" id="ARBA00022989"/>
    </source>
</evidence>
<feature type="transmembrane region" description="Helical" evidence="15">
    <location>
        <begin position="153"/>
        <end position="172"/>
    </location>
</feature>
<evidence type="ECO:0000256" key="13">
    <source>
        <dbReference type="RuleBase" id="RU362091"/>
    </source>
</evidence>
<keyword evidence="11" id="KW-0739">Sodium transport</keyword>
<feature type="transmembrane region" description="Helical" evidence="15">
    <location>
        <begin position="269"/>
        <end position="292"/>
    </location>
</feature>
<dbReference type="Pfam" id="PF00474">
    <property type="entry name" value="SSF"/>
    <property type="match status" value="1"/>
</dbReference>
<accession>A0A429Y7W3</accession>
<feature type="transmembrane region" description="Helical" evidence="15">
    <location>
        <begin position="384"/>
        <end position="408"/>
    </location>
</feature>
<comment type="similarity">
    <text evidence="2 13">Belongs to the sodium:solute symporter (SSF) (TC 2.A.21) family.</text>
</comment>
<dbReference type="Gene3D" id="1.20.1730.10">
    <property type="entry name" value="Sodium/glucose cotransporter"/>
    <property type="match status" value="1"/>
</dbReference>
<keyword evidence="7 15" id="KW-1133">Transmembrane helix</keyword>
<feature type="transmembrane region" description="Helical" evidence="15">
    <location>
        <begin position="114"/>
        <end position="133"/>
    </location>
</feature>
<dbReference type="InterPro" id="IPR038377">
    <property type="entry name" value="Na/Glc_symporter_sf"/>
</dbReference>
<comment type="catalytic activity">
    <reaction evidence="12">
        <text>L-proline(in) + Na(+)(in) = L-proline(out) + Na(+)(out)</text>
        <dbReference type="Rhea" id="RHEA:28967"/>
        <dbReference type="ChEBI" id="CHEBI:29101"/>
        <dbReference type="ChEBI" id="CHEBI:60039"/>
    </reaction>
</comment>
<feature type="transmembrane region" description="Helical" evidence="15">
    <location>
        <begin position="184"/>
        <end position="202"/>
    </location>
</feature>
<organism evidence="16 17">
    <name type="scientific">Siminovitchia acidinfaciens</name>
    <dbReference type="NCBI Taxonomy" id="2321395"/>
    <lineage>
        <taxon>Bacteria</taxon>
        <taxon>Bacillati</taxon>
        <taxon>Bacillota</taxon>
        <taxon>Bacilli</taxon>
        <taxon>Bacillales</taxon>
        <taxon>Bacillaceae</taxon>
        <taxon>Siminovitchia</taxon>
    </lineage>
</organism>
<dbReference type="PANTHER" id="PTHR48086:SF3">
    <property type="entry name" value="SODIUM_PROLINE SYMPORTER"/>
    <property type="match status" value="1"/>
</dbReference>
<feature type="transmembrane region" description="Helical" evidence="15">
    <location>
        <begin position="35"/>
        <end position="58"/>
    </location>
</feature>
<evidence type="ECO:0000313" key="16">
    <source>
        <dbReference type="EMBL" id="RST77492.1"/>
    </source>
</evidence>
<feature type="transmembrane region" description="Helical" evidence="15">
    <location>
        <begin position="233"/>
        <end position="257"/>
    </location>
</feature>